<proteinExistence type="predicted"/>
<dbReference type="InterPro" id="IPR052897">
    <property type="entry name" value="Sec-Metab_Biosynth_Hydrolase"/>
</dbReference>
<dbReference type="Proteomes" id="UP001592528">
    <property type="component" value="Unassembled WGS sequence"/>
</dbReference>
<dbReference type="PANTHER" id="PTHR37017">
    <property type="entry name" value="AB HYDROLASE-1 DOMAIN-CONTAINING PROTEIN-RELATED"/>
    <property type="match status" value="1"/>
</dbReference>
<dbReference type="GO" id="GO:0016787">
    <property type="term" value="F:hydrolase activity"/>
    <property type="evidence" value="ECO:0007669"/>
    <property type="project" value="UniProtKB-KW"/>
</dbReference>
<dbReference type="InterPro" id="IPR029058">
    <property type="entry name" value="AB_hydrolase_fold"/>
</dbReference>
<feature type="domain" description="AB hydrolase-1" evidence="1">
    <location>
        <begin position="5"/>
        <end position="224"/>
    </location>
</feature>
<dbReference type="Gene3D" id="3.40.50.1820">
    <property type="entry name" value="alpha/beta hydrolase"/>
    <property type="match status" value="1"/>
</dbReference>
<sequence>MATYVLIHGAGSDARYWHRVVPLLHTEGHRVVLPELPVDDDAAGLAEYADAVVAAVDGSPGTDGDLVVVAQSMAGFTAPLVCGRLPVRLLVLVAAMVPAPGESPGDWWANTGFAEARAELDRSEGRDPAAGFDPLVTFFHDVPAEVTAEAMAQAPRGQSDTPFAKPWPLDRWPDVPTRFLLGRQDRFFPAAFQRRVVRERLGFAPDEMDSGHLPALSRPEELVRRLEAYRTQAGLR</sequence>
<gene>
    <name evidence="2" type="ORF">ACEZDJ_21335</name>
</gene>
<keyword evidence="2" id="KW-0378">Hydrolase</keyword>
<name>A0ABV6UQV1_9ACTN</name>
<reference evidence="2 3" key="1">
    <citation type="submission" date="2024-09" db="EMBL/GenBank/DDBJ databases">
        <authorList>
            <person name="Lee S.D."/>
        </authorList>
    </citation>
    <scope>NUCLEOTIDE SEQUENCE [LARGE SCALE GENOMIC DNA]</scope>
    <source>
        <strain evidence="2 3">N1-5</strain>
    </source>
</reference>
<comment type="caution">
    <text evidence="2">The sequence shown here is derived from an EMBL/GenBank/DDBJ whole genome shotgun (WGS) entry which is preliminary data.</text>
</comment>
<evidence type="ECO:0000259" key="1">
    <source>
        <dbReference type="Pfam" id="PF12697"/>
    </source>
</evidence>
<evidence type="ECO:0000313" key="2">
    <source>
        <dbReference type="EMBL" id="MFC1403838.1"/>
    </source>
</evidence>
<dbReference type="RefSeq" id="WP_030252294.1">
    <property type="nucleotide sequence ID" value="NZ_JBHEZZ010000012.1"/>
</dbReference>
<organism evidence="2 3">
    <name type="scientific">Streptacidiphilus cavernicola</name>
    <dbReference type="NCBI Taxonomy" id="3342716"/>
    <lineage>
        <taxon>Bacteria</taxon>
        <taxon>Bacillati</taxon>
        <taxon>Actinomycetota</taxon>
        <taxon>Actinomycetes</taxon>
        <taxon>Kitasatosporales</taxon>
        <taxon>Streptomycetaceae</taxon>
        <taxon>Streptacidiphilus</taxon>
    </lineage>
</organism>
<accession>A0ABV6UQV1</accession>
<dbReference type="EMBL" id="JBHEZZ010000012">
    <property type="protein sequence ID" value="MFC1403838.1"/>
    <property type="molecule type" value="Genomic_DNA"/>
</dbReference>
<dbReference type="PANTHER" id="PTHR37017:SF11">
    <property type="entry name" value="ESTERASE_LIPASE_THIOESTERASE DOMAIN-CONTAINING PROTEIN"/>
    <property type="match status" value="1"/>
</dbReference>
<dbReference type="InterPro" id="IPR000073">
    <property type="entry name" value="AB_hydrolase_1"/>
</dbReference>
<protein>
    <submittedName>
        <fullName evidence="2">Alpha/beta fold hydrolase</fullName>
    </submittedName>
</protein>
<keyword evidence="3" id="KW-1185">Reference proteome</keyword>
<dbReference type="SUPFAM" id="SSF53474">
    <property type="entry name" value="alpha/beta-Hydrolases"/>
    <property type="match status" value="1"/>
</dbReference>
<evidence type="ECO:0000313" key="3">
    <source>
        <dbReference type="Proteomes" id="UP001592528"/>
    </source>
</evidence>
<dbReference type="Pfam" id="PF12697">
    <property type="entry name" value="Abhydrolase_6"/>
    <property type="match status" value="1"/>
</dbReference>